<evidence type="ECO:0000256" key="9">
    <source>
        <dbReference type="ARBA" id="ARBA00029829"/>
    </source>
</evidence>
<feature type="region of interest" description="Disordered" evidence="11">
    <location>
        <begin position="227"/>
        <end position="252"/>
    </location>
</feature>
<dbReference type="EMBL" id="BMSJ01000018">
    <property type="protein sequence ID" value="GGR51522.1"/>
    <property type="molecule type" value="Genomic_DNA"/>
</dbReference>
<dbReference type="GeneID" id="95453265"/>
<dbReference type="InterPro" id="IPR051474">
    <property type="entry name" value="Anti-sigma-K/W_factor"/>
</dbReference>
<evidence type="ECO:0000256" key="10">
    <source>
        <dbReference type="ARBA" id="ARBA00030803"/>
    </source>
</evidence>
<evidence type="ECO:0000313" key="14">
    <source>
        <dbReference type="EMBL" id="QEV31720.1"/>
    </source>
</evidence>
<evidence type="ECO:0000256" key="5">
    <source>
        <dbReference type="ARBA" id="ARBA00022989"/>
    </source>
</evidence>
<evidence type="ECO:0000256" key="8">
    <source>
        <dbReference type="ARBA" id="ARBA00023163"/>
    </source>
</evidence>
<reference evidence="14 15" key="2">
    <citation type="submission" date="2017-09" db="EMBL/GenBank/DDBJ databases">
        <authorList>
            <person name="Lee N."/>
            <person name="Cho B.-K."/>
        </authorList>
    </citation>
    <scope>NUCLEOTIDE SEQUENCE [LARGE SCALE GENOMIC DNA]</scope>
    <source>
        <strain evidence="14 15">ATCC 19740</strain>
    </source>
</reference>
<dbReference type="Pfam" id="PF10099">
    <property type="entry name" value="RskA_C"/>
    <property type="match status" value="1"/>
</dbReference>
<keyword evidence="4" id="KW-0812">Transmembrane</keyword>
<evidence type="ECO:0000313" key="16">
    <source>
        <dbReference type="Proteomes" id="UP000642014"/>
    </source>
</evidence>
<dbReference type="Proteomes" id="UP000326029">
    <property type="component" value="Chromosome"/>
</dbReference>
<dbReference type="EMBL" id="CP023693">
    <property type="protein sequence ID" value="QEV31720.1"/>
    <property type="molecule type" value="Genomic_DNA"/>
</dbReference>
<dbReference type="PANTHER" id="PTHR37461:SF1">
    <property type="entry name" value="ANTI-SIGMA-K FACTOR RSKA"/>
    <property type="match status" value="1"/>
</dbReference>
<evidence type="ECO:0000256" key="6">
    <source>
        <dbReference type="ARBA" id="ARBA00023015"/>
    </source>
</evidence>
<dbReference type="GO" id="GO:0005886">
    <property type="term" value="C:plasma membrane"/>
    <property type="evidence" value="ECO:0007669"/>
    <property type="project" value="UniProtKB-SubCell"/>
</dbReference>
<reference evidence="13 16" key="1">
    <citation type="journal article" date="2014" name="Int. J. Syst. Evol. Microbiol.">
        <title>Complete genome sequence of Corynebacterium casei LMG S-19264T (=DSM 44701T), isolated from a smear-ripened cheese.</title>
        <authorList>
            <consortium name="US DOE Joint Genome Institute (JGI-PGF)"/>
            <person name="Walter F."/>
            <person name="Albersmeier A."/>
            <person name="Kalinowski J."/>
            <person name="Ruckert C."/>
        </authorList>
    </citation>
    <scope>NUCLEOTIDE SEQUENCE [LARGE SCALE GENOMIC DNA]</scope>
    <source>
        <strain evidence="13 16">JCM 4205</strain>
    </source>
</reference>
<keyword evidence="7" id="KW-0472">Membrane</keyword>
<keyword evidence="8" id="KW-0804">Transcription</keyword>
<evidence type="ECO:0000259" key="12">
    <source>
        <dbReference type="Pfam" id="PF10099"/>
    </source>
</evidence>
<evidence type="ECO:0000256" key="11">
    <source>
        <dbReference type="SAM" id="MobiDB-lite"/>
    </source>
</evidence>
<dbReference type="Proteomes" id="UP000642014">
    <property type="component" value="Unassembled WGS sequence"/>
</dbReference>
<evidence type="ECO:0000256" key="4">
    <source>
        <dbReference type="ARBA" id="ARBA00022692"/>
    </source>
</evidence>
<name>A0AAV4KSJ9_9ACTN</name>
<evidence type="ECO:0000313" key="15">
    <source>
        <dbReference type="Proteomes" id="UP000326029"/>
    </source>
</evidence>
<accession>A0AAV4KSJ9</accession>
<gene>
    <name evidence="14" type="ORF">CP977_05720</name>
    <name evidence="13" type="ORF">GCM10010497_63610</name>
</gene>
<evidence type="ECO:0000256" key="2">
    <source>
        <dbReference type="ARBA" id="ARBA00004236"/>
    </source>
</evidence>
<evidence type="ECO:0000256" key="3">
    <source>
        <dbReference type="ARBA" id="ARBA00022475"/>
    </source>
</evidence>
<evidence type="ECO:0000313" key="13">
    <source>
        <dbReference type="EMBL" id="GGR51522.1"/>
    </source>
</evidence>
<dbReference type="GO" id="GO:0006417">
    <property type="term" value="P:regulation of translation"/>
    <property type="evidence" value="ECO:0007669"/>
    <property type="project" value="TreeGrafter"/>
</dbReference>
<keyword evidence="3" id="KW-1003">Cell membrane</keyword>
<dbReference type="InterPro" id="IPR018764">
    <property type="entry name" value="RskA_C"/>
</dbReference>
<dbReference type="GO" id="GO:0016989">
    <property type="term" value="F:sigma factor antagonist activity"/>
    <property type="evidence" value="ECO:0007669"/>
    <property type="project" value="TreeGrafter"/>
</dbReference>
<dbReference type="AlphaFoldDB" id="A0AAV4KSJ9"/>
<organism evidence="13 16">
    <name type="scientific">Streptomyces cinereoruber</name>
    <dbReference type="NCBI Taxonomy" id="67260"/>
    <lineage>
        <taxon>Bacteria</taxon>
        <taxon>Bacillati</taxon>
        <taxon>Actinomycetota</taxon>
        <taxon>Actinomycetes</taxon>
        <taxon>Kitasatosporales</taxon>
        <taxon>Streptomycetaceae</taxon>
        <taxon>Streptomyces</taxon>
    </lineage>
</organism>
<evidence type="ECO:0000256" key="7">
    <source>
        <dbReference type="ARBA" id="ARBA00023136"/>
    </source>
</evidence>
<feature type="domain" description="Anti-sigma K factor RskA C-terminal" evidence="12">
    <location>
        <begin position="102"/>
        <end position="244"/>
    </location>
</feature>
<dbReference type="Gene3D" id="1.10.10.1320">
    <property type="entry name" value="Anti-sigma factor, zinc-finger domain"/>
    <property type="match status" value="1"/>
</dbReference>
<proteinExistence type="predicted"/>
<dbReference type="InterPro" id="IPR041916">
    <property type="entry name" value="Anti_sigma_zinc_sf"/>
</dbReference>
<evidence type="ECO:0000256" key="1">
    <source>
        <dbReference type="ARBA" id="ARBA00004167"/>
    </source>
</evidence>
<keyword evidence="5" id="KW-1133">Transmembrane helix</keyword>
<dbReference type="PANTHER" id="PTHR37461">
    <property type="entry name" value="ANTI-SIGMA-K FACTOR RSKA"/>
    <property type="match status" value="1"/>
</dbReference>
<reference evidence="13" key="3">
    <citation type="submission" date="2023-08" db="EMBL/GenBank/DDBJ databases">
        <authorList>
            <person name="Sun Q."/>
            <person name="Ohkuma M."/>
        </authorList>
    </citation>
    <scope>NUCLEOTIDE SEQUENCE</scope>
    <source>
        <strain evidence="13">JCM 4205</strain>
    </source>
</reference>
<protein>
    <recommendedName>
        <fullName evidence="10">Regulator of SigK</fullName>
    </recommendedName>
    <alternativeName>
        <fullName evidence="9">Sigma-K anti-sigma factor RskA</fullName>
    </alternativeName>
</protein>
<keyword evidence="15" id="KW-1185">Reference proteome</keyword>
<sequence>MTTDELHTLTGAYVLDALETDGEREAVERHLTQCGPCAHEVRELSETTARLGLAVAAPVDPALRAEVLRRITDVRQLPPATRPFGRSSGGARGLRRLPRWALAASVAGLVALGGIAGWQYGRAEEADRRAAVAEERAEAVAAVLAAPDARVSTARLADGAVGTLVHSPSLDRAVFAAAGMPAPPPGKVYQLWYDDSGTMRPAGLMTPGAATSAVLLEGPANRSAGIGITVEPEGGSPRPTSDPVATMAMPEA</sequence>
<dbReference type="RefSeq" id="WP_109186606.1">
    <property type="nucleotide sequence ID" value="NZ_BMSJ01000018.1"/>
</dbReference>
<keyword evidence="6" id="KW-0805">Transcription regulation</keyword>
<comment type="subcellular location">
    <subcellularLocation>
        <location evidence="2">Cell membrane</location>
    </subcellularLocation>
    <subcellularLocation>
        <location evidence="1">Membrane</location>
        <topology evidence="1">Single-pass membrane protein</topology>
    </subcellularLocation>
</comment>